<feature type="binding site" evidence="9">
    <location>
        <position position="367"/>
    </location>
    <ligand>
        <name>Zn(2+)</name>
        <dbReference type="ChEBI" id="CHEBI:29105"/>
        <note>catalytic</note>
    </ligand>
</feature>
<reference evidence="12" key="1">
    <citation type="journal article" date="2023" name="G3 (Bethesda)">
        <title>Whole genome assembly and annotation of the endangered Caribbean coral Acropora cervicornis.</title>
        <authorList>
            <person name="Selwyn J.D."/>
            <person name="Vollmer S.V."/>
        </authorList>
    </citation>
    <scope>NUCLEOTIDE SEQUENCE</scope>
    <source>
        <strain evidence="12">K2</strain>
    </source>
</reference>
<keyword evidence="11" id="KW-0472">Membrane</keyword>
<keyword evidence="13" id="KW-1185">Reference proteome</keyword>
<dbReference type="Proteomes" id="UP001249851">
    <property type="component" value="Unassembled WGS sequence"/>
</dbReference>
<dbReference type="GO" id="GO:0007155">
    <property type="term" value="P:cell adhesion"/>
    <property type="evidence" value="ECO:0007669"/>
    <property type="project" value="InterPro"/>
</dbReference>
<dbReference type="Gene3D" id="3.10.170.20">
    <property type="match status" value="1"/>
</dbReference>
<dbReference type="AlphaFoldDB" id="A0AAD9QIH2"/>
<feature type="transmembrane region" description="Helical" evidence="11">
    <location>
        <begin position="29"/>
        <end position="49"/>
    </location>
</feature>
<dbReference type="PANTHER" id="PTHR10942">
    <property type="entry name" value="LEISHMANOLYSIN-LIKE PEPTIDASE"/>
    <property type="match status" value="1"/>
</dbReference>
<evidence type="ECO:0000256" key="4">
    <source>
        <dbReference type="ARBA" id="ARBA00022801"/>
    </source>
</evidence>
<feature type="binding site" evidence="9">
    <location>
        <position position="265"/>
    </location>
    <ligand>
        <name>Zn(2+)</name>
        <dbReference type="ChEBI" id="CHEBI:29105"/>
        <note>catalytic</note>
    </ligand>
</feature>
<feature type="non-terminal residue" evidence="12">
    <location>
        <position position="1"/>
    </location>
</feature>
<dbReference type="Gene3D" id="2.30.34.10">
    <property type="entry name" value="Leishmanolysin domain 4"/>
    <property type="match status" value="1"/>
</dbReference>
<comment type="caution">
    <text evidence="12">The sequence shown here is derived from an EMBL/GenBank/DDBJ whole genome shotgun (WGS) entry which is preliminary data.</text>
</comment>
<dbReference type="GO" id="GO:0046872">
    <property type="term" value="F:metal ion binding"/>
    <property type="evidence" value="ECO:0007669"/>
    <property type="project" value="UniProtKB-KW"/>
</dbReference>
<dbReference type="Pfam" id="PF01457">
    <property type="entry name" value="Peptidase_M8"/>
    <property type="match status" value="2"/>
</dbReference>
<dbReference type="Gene3D" id="3.90.132.10">
    <property type="entry name" value="Leishmanolysin , domain 2"/>
    <property type="match status" value="1"/>
</dbReference>
<dbReference type="EMBL" id="JARQWQ010000032">
    <property type="protein sequence ID" value="KAK2561520.1"/>
    <property type="molecule type" value="Genomic_DNA"/>
</dbReference>
<dbReference type="GO" id="GO:0005737">
    <property type="term" value="C:cytoplasm"/>
    <property type="evidence" value="ECO:0007669"/>
    <property type="project" value="TreeGrafter"/>
</dbReference>
<name>A0AAD9QIH2_ACRCE</name>
<accession>A0AAD9QIH2</accession>
<dbReference type="EC" id="3.4.24.-" evidence="10"/>
<evidence type="ECO:0000256" key="7">
    <source>
        <dbReference type="ARBA" id="ARBA00039717"/>
    </source>
</evidence>
<comment type="cofactor">
    <cofactor evidence="9 10">
        <name>Zn(2+)</name>
        <dbReference type="ChEBI" id="CHEBI:29105"/>
    </cofactor>
    <text evidence="9 10">Binds 1 zinc ion per subunit.</text>
</comment>
<dbReference type="SUPFAM" id="SSF55486">
    <property type="entry name" value="Metalloproteases ('zincins'), catalytic domain"/>
    <property type="match status" value="1"/>
</dbReference>
<keyword evidence="4 10" id="KW-0378">Hydrolase</keyword>
<comment type="similarity">
    <text evidence="1 10">Belongs to the peptidase M8 family.</text>
</comment>
<keyword evidence="6 9" id="KW-0482">Metalloprotease</keyword>
<protein>
    <recommendedName>
        <fullName evidence="7 10">Leishmanolysin-like peptidase</fullName>
        <ecNumber evidence="10">3.4.24.-</ecNumber>
    </recommendedName>
</protein>
<reference evidence="12" key="2">
    <citation type="journal article" date="2023" name="Science">
        <title>Genomic signatures of disease resistance in endangered staghorn corals.</title>
        <authorList>
            <person name="Vollmer S.V."/>
            <person name="Selwyn J.D."/>
            <person name="Despard B.A."/>
            <person name="Roesel C.L."/>
        </authorList>
    </citation>
    <scope>NUCLEOTIDE SEQUENCE</scope>
    <source>
        <strain evidence="12">K2</strain>
    </source>
</reference>
<gene>
    <name evidence="12" type="ORF">P5673_015492</name>
</gene>
<evidence type="ECO:0000256" key="6">
    <source>
        <dbReference type="ARBA" id="ARBA00023049"/>
    </source>
</evidence>
<proteinExistence type="inferred from homology"/>
<dbReference type="InterPro" id="IPR001577">
    <property type="entry name" value="Peptidase_M8"/>
</dbReference>
<keyword evidence="2 10" id="KW-0645">Protease</keyword>
<keyword evidence="11" id="KW-1133">Transmembrane helix</keyword>
<evidence type="ECO:0000256" key="10">
    <source>
        <dbReference type="RuleBase" id="RU366077"/>
    </source>
</evidence>
<evidence type="ECO:0000256" key="1">
    <source>
        <dbReference type="ARBA" id="ARBA00005860"/>
    </source>
</evidence>
<evidence type="ECO:0000313" key="13">
    <source>
        <dbReference type="Proteomes" id="UP001249851"/>
    </source>
</evidence>
<feature type="active site" evidence="8">
    <location>
        <position position="262"/>
    </location>
</feature>
<feature type="binding site" evidence="9">
    <location>
        <position position="261"/>
    </location>
    <ligand>
        <name>Zn(2+)</name>
        <dbReference type="ChEBI" id="CHEBI:29105"/>
        <note>catalytic</note>
    </ligand>
</feature>
<sequence length="685" mass="77067">SAQSPILHSCSQTQPGQTHRIHNMAASEYFIAALVFGVVSFAFTSGNFIHEDDETIRHVYLEPYHIIKRRSIDQPLRISLDFLNISSLEDPVKMREVLEHAREYFSRTIMVRKTVSKILLQRKCLDSNFFLKSRDGTGPGSVRFCRNACNITRYLCGPIEIPDRDIDQCRVCDEDGRSCSNDTSPGLTAGEGHINTDFVLYVTAILNRNCNNTKTLAYAATCQQESSFDRPVVGFINICPDKVTARELRTGYGEVLATIKHEIFHALGFSPSLFAFFRNSNGDPLTPRLGSGLPTYDSSLKRYQWSTETVSVVKRSDWQTLSGKVSHTLHLMVTPKVREEVQKHFNCSTLEGAELENQGGEGTMLAHWEKRLFENEGMTGIFTQNSVFSRLTLALMEDTGWYKVNYQMAEPLQWGKNLGCLFAKNSCGAWIKVHKDAGQSIAPFCDITESFSNGRTGCSVDGRSVAKCNLINYGVTLPIKYQNFLRGSIPGVVKNEAQYGGAMALADYCPFYQGFRWTKESQSIRSSSCVSYHNNLKHEDNLALESYSNSSACFEQTAQWKKRRCGVHFTASNWGSGCYRYKCEQNSLKIVLLGYKFHCFHEGQVIKVLVEENDWEYQGQLICPSCQEVCYRSGVTCAAAIKPAPKNSQPIPKIHAVTCSHFSIHSSKILFYQVMLLFMGKLILS</sequence>
<evidence type="ECO:0000256" key="2">
    <source>
        <dbReference type="ARBA" id="ARBA00022670"/>
    </source>
</evidence>
<evidence type="ECO:0000256" key="11">
    <source>
        <dbReference type="SAM" id="Phobius"/>
    </source>
</evidence>
<dbReference type="PANTHER" id="PTHR10942:SF0">
    <property type="entry name" value="LEISHMANOLYSIN-LIKE PEPTIDASE"/>
    <property type="match status" value="1"/>
</dbReference>
<dbReference type="GO" id="GO:0016020">
    <property type="term" value="C:membrane"/>
    <property type="evidence" value="ECO:0007669"/>
    <property type="project" value="InterPro"/>
</dbReference>
<evidence type="ECO:0000313" key="12">
    <source>
        <dbReference type="EMBL" id="KAK2561520.1"/>
    </source>
</evidence>
<keyword evidence="3 9" id="KW-0479">Metal-binding</keyword>
<keyword evidence="11" id="KW-0812">Transmembrane</keyword>
<keyword evidence="5 9" id="KW-0862">Zinc</keyword>
<dbReference type="GO" id="GO:0006508">
    <property type="term" value="P:proteolysis"/>
    <property type="evidence" value="ECO:0007669"/>
    <property type="project" value="UniProtKB-KW"/>
</dbReference>
<evidence type="ECO:0000256" key="8">
    <source>
        <dbReference type="PIRSR" id="PIRSR601577-1"/>
    </source>
</evidence>
<evidence type="ECO:0000256" key="9">
    <source>
        <dbReference type="PIRSR" id="PIRSR601577-2"/>
    </source>
</evidence>
<organism evidence="12 13">
    <name type="scientific">Acropora cervicornis</name>
    <name type="common">Staghorn coral</name>
    <dbReference type="NCBI Taxonomy" id="6130"/>
    <lineage>
        <taxon>Eukaryota</taxon>
        <taxon>Metazoa</taxon>
        <taxon>Cnidaria</taxon>
        <taxon>Anthozoa</taxon>
        <taxon>Hexacorallia</taxon>
        <taxon>Scleractinia</taxon>
        <taxon>Astrocoeniina</taxon>
        <taxon>Acroporidae</taxon>
        <taxon>Acropora</taxon>
    </lineage>
</organism>
<dbReference type="FunFam" id="3.90.132.10:FF:000001">
    <property type="entry name" value="leishmanolysin-like peptidase isoform X2"/>
    <property type="match status" value="1"/>
</dbReference>
<dbReference type="GO" id="GO:0004222">
    <property type="term" value="F:metalloendopeptidase activity"/>
    <property type="evidence" value="ECO:0007669"/>
    <property type="project" value="UniProtKB-UniRule"/>
</dbReference>
<evidence type="ECO:0000256" key="5">
    <source>
        <dbReference type="ARBA" id="ARBA00022833"/>
    </source>
</evidence>
<evidence type="ECO:0000256" key="3">
    <source>
        <dbReference type="ARBA" id="ARBA00022723"/>
    </source>
</evidence>
<dbReference type="Gene3D" id="2.10.55.10">
    <property type="entry name" value="Leishmanolysin domain 3"/>
    <property type="match status" value="1"/>
</dbReference>